<sequence>MVGLKAVQDFSILEKMADAAKDAGCQGAYMEPEKLKQKFAMSTWMSAISSGTVTGRTSVVGLQSVHRIERQVDPETQSRDILQRQKHPDAGWQVVSGVGGNAAAPNFCPWFQRHRVDEHSFPPGSLLASGCRRVCRPAYLLWQWKPARGLLLQGTEECSNLKADLRG</sequence>
<dbReference type="EMBL" id="CDMZ01002767">
    <property type="protein sequence ID" value="CUC10145.1"/>
    <property type="molecule type" value="Genomic_DNA"/>
</dbReference>
<dbReference type="AlphaFoldDB" id="A0A0K6S915"/>
<organism evidence="1">
    <name type="scientific">Chromera velia CCMP2878</name>
    <dbReference type="NCBI Taxonomy" id="1169474"/>
    <lineage>
        <taxon>Eukaryota</taxon>
        <taxon>Sar</taxon>
        <taxon>Alveolata</taxon>
        <taxon>Colpodellida</taxon>
        <taxon>Chromeraceae</taxon>
        <taxon>Chromera</taxon>
    </lineage>
</organism>
<gene>
    <name evidence="1" type="ORF">Cvel_6954.t2</name>
</gene>
<evidence type="ECO:0000313" key="1">
    <source>
        <dbReference type="EMBL" id="CUC10145.1"/>
    </source>
</evidence>
<proteinExistence type="predicted"/>
<protein>
    <submittedName>
        <fullName evidence="1">Uncharacterized protein</fullName>
    </submittedName>
</protein>
<dbReference type="VEuPathDB" id="CryptoDB:Cvel_6954"/>
<reference evidence="1" key="1">
    <citation type="submission" date="2014-11" db="EMBL/GenBank/DDBJ databases">
        <title>Molecular phylogeny of cliff fern family Woodsiaceae with morphological implications.</title>
        <authorList>
            <person name="Shao Y.-Z."/>
            <person name="Wei R."/>
            <person name="Zhang X.-C."/>
        </authorList>
    </citation>
    <scope>NUCLEOTIDE SEQUENCE</scope>
</reference>
<name>A0A0K6S915_9ALVE</name>
<accession>A0A0K6S915</accession>